<dbReference type="Pfam" id="PF00266">
    <property type="entry name" value="Aminotran_5"/>
    <property type="match status" value="1"/>
</dbReference>
<feature type="modified residue" description="N6-(pyridoxal phosphate)lysine" evidence="5">
    <location>
        <position position="193"/>
    </location>
</feature>
<protein>
    <submittedName>
        <fullName evidence="9">Aspartate aminotransferase-like enzyme</fullName>
    </submittedName>
</protein>
<comment type="cofactor">
    <cofactor evidence="1 5 7">
        <name>pyridoxal 5'-phosphate</name>
        <dbReference type="ChEBI" id="CHEBI:597326"/>
    </cofactor>
</comment>
<dbReference type="InterPro" id="IPR020578">
    <property type="entry name" value="Aminotrans_V_PyrdxlP_BS"/>
</dbReference>
<evidence type="ECO:0000256" key="4">
    <source>
        <dbReference type="PIRSR" id="PIRSR000524-1"/>
    </source>
</evidence>
<evidence type="ECO:0000259" key="8">
    <source>
        <dbReference type="Pfam" id="PF00266"/>
    </source>
</evidence>
<dbReference type="Gene3D" id="3.40.640.10">
    <property type="entry name" value="Type I PLP-dependent aspartate aminotransferase-like (Major domain)"/>
    <property type="match status" value="1"/>
</dbReference>
<dbReference type="EMBL" id="JACHHE010000002">
    <property type="protein sequence ID" value="MBB5179691.1"/>
    <property type="molecule type" value="Genomic_DNA"/>
</dbReference>
<sequence length="387" mass="41680">MLTDQQILRIPGPSPIPPSVARAMSQPMIGHRGQSTSDMIADIRPKLKKVFGTQQEVMILTGSGTAGLETAVVNAVAPGEEVAVIVTGAFGDRFVKICKAYGLTTHIFEVGWGTAANPQKVKEFLKEKPLVTAVFSTFCETSTGVLNPIKELAAAIKEVSDALVIVDGVSCVAGTATEMDEWGIDIVVTGSQKAFMLPAGLAFIAASERAWEKVNANPQPRFYLDLAKHRDNILKDTTPFTPALSILFGLQQVLELLEEEGLENVYARHTLMMNMTRAAFKALGVPLLTTDADASPTVTAVKPEDFDPETFRKVMKTEFNLELAGGQQELAKKIFRIGHMGYCSPADMLQAIATMEIGIVKAGKNIELGTGVRAAQQIFLDEGKSAQ</sequence>
<dbReference type="Proteomes" id="UP000525923">
    <property type="component" value="Unassembled WGS sequence"/>
</dbReference>
<evidence type="ECO:0000256" key="3">
    <source>
        <dbReference type="ARBA" id="ARBA00022898"/>
    </source>
</evidence>
<gene>
    <name evidence="9" type="ORF">HNQ44_001115</name>
</gene>
<dbReference type="InterPro" id="IPR000192">
    <property type="entry name" value="Aminotrans_V_dom"/>
</dbReference>
<dbReference type="AlphaFoldDB" id="A0A7W8CQF0"/>
<reference evidence="9 10" key="1">
    <citation type="submission" date="2020-08" db="EMBL/GenBank/DDBJ databases">
        <title>Genomic Encyclopedia of Type Strains, Phase IV (KMG-IV): sequencing the most valuable type-strain genomes for metagenomic binning, comparative biology and taxonomic classification.</title>
        <authorList>
            <person name="Goeker M."/>
        </authorList>
    </citation>
    <scope>NUCLEOTIDE SEQUENCE [LARGE SCALE GENOMIC DNA]</scope>
    <source>
        <strain evidence="9 10">DSM 15895</strain>
    </source>
</reference>
<proteinExistence type="inferred from homology"/>
<evidence type="ECO:0000313" key="10">
    <source>
        <dbReference type="Proteomes" id="UP000525923"/>
    </source>
</evidence>
<evidence type="ECO:0000256" key="2">
    <source>
        <dbReference type="ARBA" id="ARBA00009236"/>
    </source>
</evidence>
<keyword evidence="3 5" id="KW-0663">Pyridoxal phosphate</keyword>
<evidence type="ECO:0000256" key="7">
    <source>
        <dbReference type="RuleBase" id="RU004504"/>
    </source>
</evidence>
<dbReference type="GO" id="GO:0004760">
    <property type="term" value="F:L-serine-pyruvate transaminase activity"/>
    <property type="evidence" value="ECO:0007669"/>
    <property type="project" value="TreeGrafter"/>
</dbReference>
<keyword evidence="9" id="KW-0032">Aminotransferase</keyword>
<keyword evidence="10" id="KW-1185">Reference proteome</keyword>
<dbReference type="InterPro" id="IPR024169">
    <property type="entry name" value="SP_NH2Trfase/AEP_transaminase"/>
</dbReference>
<dbReference type="InterPro" id="IPR015424">
    <property type="entry name" value="PyrdxlP-dep_Trfase"/>
</dbReference>
<organism evidence="9 10">
    <name type="scientific">Planococcus koreensis</name>
    <dbReference type="NCBI Taxonomy" id="112331"/>
    <lineage>
        <taxon>Bacteria</taxon>
        <taxon>Bacillati</taxon>
        <taxon>Bacillota</taxon>
        <taxon>Bacilli</taxon>
        <taxon>Bacillales</taxon>
        <taxon>Caryophanaceae</taxon>
        <taxon>Planococcus</taxon>
    </lineage>
</organism>
<evidence type="ECO:0000256" key="1">
    <source>
        <dbReference type="ARBA" id="ARBA00001933"/>
    </source>
</evidence>
<dbReference type="SUPFAM" id="SSF53383">
    <property type="entry name" value="PLP-dependent transferases"/>
    <property type="match status" value="1"/>
</dbReference>
<evidence type="ECO:0000256" key="5">
    <source>
        <dbReference type="PIRSR" id="PIRSR000524-50"/>
    </source>
</evidence>
<comment type="similarity">
    <text evidence="2 6">Belongs to the class-V pyridoxal-phosphate-dependent aminotransferase family.</text>
</comment>
<dbReference type="InterPro" id="IPR015422">
    <property type="entry name" value="PyrdxlP-dep_Trfase_small"/>
</dbReference>
<dbReference type="PANTHER" id="PTHR21152:SF40">
    <property type="entry name" value="ALANINE--GLYOXYLATE AMINOTRANSFERASE"/>
    <property type="match status" value="1"/>
</dbReference>
<dbReference type="PIRSF" id="PIRSF000524">
    <property type="entry name" value="SPT"/>
    <property type="match status" value="1"/>
</dbReference>
<dbReference type="PROSITE" id="PS00595">
    <property type="entry name" value="AA_TRANSFER_CLASS_5"/>
    <property type="match status" value="1"/>
</dbReference>
<evidence type="ECO:0000256" key="6">
    <source>
        <dbReference type="RuleBase" id="RU004075"/>
    </source>
</evidence>
<feature type="domain" description="Aminotransferase class V" evidence="8">
    <location>
        <begin position="28"/>
        <end position="328"/>
    </location>
</feature>
<accession>A0A7W8CQF0</accession>
<dbReference type="GO" id="GO:0008453">
    <property type="term" value="F:alanine-glyoxylate transaminase activity"/>
    <property type="evidence" value="ECO:0007669"/>
    <property type="project" value="TreeGrafter"/>
</dbReference>
<dbReference type="RefSeq" id="WP_135504445.1">
    <property type="nucleotide sequence ID" value="NZ_JACHHE010000002.1"/>
</dbReference>
<dbReference type="FunFam" id="3.90.1150.10:FF:000031">
    <property type="entry name" value="Serine--glyoxylate aminotransferase"/>
    <property type="match status" value="1"/>
</dbReference>
<name>A0A7W8CQF0_9BACL</name>
<dbReference type="PANTHER" id="PTHR21152">
    <property type="entry name" value="AMINOTRANSFERASE CLASS V"/>
    <property type="match status" value="1"/>
</dbReference>
<dbReference type="GO" id="GO:0019265">
    <property type="term" value="P:glycine biosynthetic process, by transamination of glyoxylate"/>
    <property type="evidence" value="ECO:0007669"/>
    <property type="project" value="TreeGrafter"/>
</dbReference>
<feature type="binding site" evidence="4">
    <location>
        <position position="336"/>
    </location>
    <ligand>
        <name>substrate</name>
    </ligand>
</feature>
<dbReference type="InterPro" id="IPR015421">
    <property type="entry name" value="PyrdxlP-dep_Trfase_major"/>
</dbReference>
<keyword evidence="9" id="KW-0808">Transferase</keyword>
<evidence type="ECO:0000313" key="9">
    <source>
        <dbReference type="EMBL" id="MBB5179691.1"/>
    </source>
</evidence>
<dbReference type="Gene3D" id="3.90.1150.10">
    <property type="entry name" value="Aspartate Aminotransferase, domain 1"/>
    <property type="match status" value="1"/>
</dbReference>
<comment type="caution">
    <text evidence="9">The sequence shown here is derived from an EMBL/GenBank/DDBJ whole genome shotgun (WGS) entry which is preliminary data.</text>
</comment>
<dbReference type="OrthoDB" id="389074at2"/>